<organism evidence="2 3">
    <name type="scientific">Periplaneta americana</name>
    <name type="common">American cockroach</name>
    <name type="synonym">Blatta americana</name>
    <dbReference type="NCBI Taxonomy" id="6978"/>
    <lineage>
        <taxon>Eukaryota</taxon>
        <taxon>Metazoa</taxon>
        <taxon>Ecdysozoa</taxon>
        <taxon>Arthropoda</taxon>
        <taxon>Hexapoda</taxon>
        <taxon>Insecta</taxon>
        <taxon>Pterygota</taxon>
        <taxon>Neoptera</taxon>
        <taxon>Polyneoptera</taxon>
        <taxon>Dictyoptera</taxon>
        <taxon>Blattodea</taxon>
        <taxon>Blattoidea</taxon>
        <taxon>Blattidae</taxon>
        <taxon>Blattinae</taxon>
        <taxon>Periplaneta</taxon>
    </lineage>
</organism>
<dbReference type="Proteomes" id="UP001148838">
    <property type="component" value="Unassembled WGS sequence"/>
</dbReference>
<proteinExistence type="predicted"/>
<evidence type="ECO:0000313" key="3">
    <source>
        <dbReference type="Proteomes" id="UP001148838"/>
    </source>
</evidence>
<comment type="caution">
    <text evidence="2">The sequence shown here is derived from an EMBL/GenBank/DDBJ whole genome shotgun (WGS) entry which is preliminary data.</text>
</comment>
<accession>A0ABQ8T928</accession>
<protein>
    <submittedName>
        <fullName evidence="2">Uncharacterized protein</fullName>
    </submittedName>
</protein>
<evidence type="ECO:0000313" key="2">
    <source>
        <dbReference type="EMBL" id="KAJ4442989.1"/>
    </source>
</evidence>
<evidence type="ECO:0000256" key="1">
    <source>
        <dbReference type="SAM" id="MobiDB-lite"/>
    </source>
</evidence>
<dbReference type="EMBL" id="JAJSOF020000013">
    <property type="protein sequence ID" value="KAJ4442989.1"/>
    <property type="molecule type" value="Genomic_DNA"/>
</dbReference>
<feature type="region of interest" description="Disordered" evidence="1">
    <location>
        <begin position="1"/>
        <end position="32"/>
    </location>
</feature>
<keyword evidence="3" id="KW-1185">Reference proteome</keyword>
<reference evidence="2 3" key="1">
    <citation type="journal article" date="2022" name="Allergy">
        <title>Genome assembly and annotation of Periplaneta americana reveal a comprehensive cockroach allergen profile.</title>
        <authorList>
            <person name="Wang L."/>
            <person name="Xiong Q."/>
            <person name="Saelim N."/>
            <person name="Wang L."/>
            <person name="Nong W."/>
            <person name="Wan A.T."/>
            <person name="Shi M."/>
            <person name="Liu X."/>
            <person name="Cao Q."/>
            <person name="Hui J.H.L."/>
            <person name="Sookrung N."/>
            <person name="Leung T.F."/>
            <person name="Tungtrongchitr A."/>
            <person name="Tsui S.K.W."/>
        </authorList>
    </citation>
    <scope>NUCLEOTIDE SEQUENCE [LARGE SCALE GENOMIC DNA]</scope>
    <source>
        <strain evidence="2">PWHHKU_190912</strain>
    </source>
</reference>
<gene>
    <name evidence="2" type="ORF">ANN_04637</name>
</gene>
<name>A0ABQ8T928_PERAM</name>
<sequence length="227" mass="24573">MAGLCEGGNEPAGSLKASDNAGEMSPGSSTESYPAFARIGLRENPGKNLNQVTCPDRDSNPGHLVSRPDALTVTPQLANGDAFTHVCDPMRSTFIHNITPLRLIPLRLSPGWSTVRVTVCCYIDMIQTFFSGQAADYPHDARTCKLVSKSETEVTGGQEGRTQARGTGNMCPGVELTDEGMYGLCLRVVSKMTPSQVPKEMIWYMSENRTPEVGDVLVNEQFLKNAS</sequence>